<proteinExistence type="predicted"/>
<organism evidence="1 2">
    <name type="scientific">Gigaspora margarita</name>
    <dbReference type="NCBI Taxonomy" id="4874"/>
    <lineage>
        <taxon>Eukaryota</taxon>
        <taxon>Fungi</taxon>
        <taxon>Fungi incertae sedis</taxon>
        <taxon>Mucoromycota</taxon>
        <taxon>Glomeromycotina</taxon>
        <taxon>Glomeromycetes</taxon>
        <taxon>Diversisporales</taxon>
        <taxon>Gigasporaceae</taxon>
        <taxon>Gigaspora</taxon>
    </lineage>
</organism>
<dbReference type="Proteomes" id="UP000789901">
    <property type="component" value="Unassembled WGS sequence"/>
</dbReference>
<name>A0ABN7UM27_GIGMA</name>
<evidence type="ECO:0000313" key="2">
    <source>
        <dbReference type="Proteomes" id="UP000789901"/>
    </source>
</evidence>
<reference evidence="1 2" key="1">
    <citation type="submission" date="2021-06" db="EMBL/GenBank/DDBJ databases">
        <authorList>
            <person name="Kallberg Y."/>
            <person name="Tangrot J."/>
            <person name="Rosling A."/>
        </authorList>
    </citation>
    <scope>NUCLEOTIDE SEQUENCE [LARGE SCALE GENOMIC DNA]</scope>
    <source>
        <strain evidence="1 2">120-4 pot B 10/14</strain>
    </source>
</reference>
<sequence>MALSPGIYVNLKHCKIIYVKVHWKQLPLHINKLFSAKTRLDGLLVMGFDNPEIYKILLNNIHFHPYSFKIRTNINLTIFGTGKSNNPDWKYARKGYQSSFVHNFYKTQALFLQKFIWNQIDSAKDQAMLKQLYECRCLQTIPESYKNIEDQFWNAFHNTLDCNICGTNRKRKIISIIANKLSYDIIKEKSFVSIWKVILIEVFPRKMSIRIINYILC</sequence>
<dbReference type="EMBL" id="CAJVQB010004126">
    <property type="protein sequence ID" value="CAG8627609.1"/>
    <property type="molecule type" value="Genomic_DNA"/>
</dbReference>
<evidence type="ECO:0000313" key="1">
    <source>
        <dbReference type="EMBL" id="CAG8627609.1"/>
    </source>
</evidence>
<protein>
    <submittedName>
        <fullName evidence="1">33874_t:CDS:1</fullName>
    </submittedName>
</protein>
<accession>A0ABN7UM27</accession>
<gene>
    <name evidence="1" type="ORF">GMARGA_LOCUS8161</name>
</gene>
<comment type="caution">
    <text evidence="1">The sequence shown here is derived from an EMBL/GenBank/DDBJ whole genome shotgun (WGS) entry which is preliminary data.</text>
</comment>
<keyword evidence="2" id="KW-1185">Reference proteome</keyword>